<dbReference type="Pfam" id="PF00009">
    <property type="entry name" value="GTP_EFTU"/>
    <property type="match status" value="1"/>
</dbReference>
<evidence type="ECO:0000259" key="5">
    <source>
        <dbReference type="PROSITE" id="PS51722"/>
    </source>
</evidence>
<keyword evidence="7" id="KW-1185">Reference proteome</keyword>
<dbReference type="InterPro" id="IPR035647">
    <property type="entry name" value="EFG_III/V"/>
</dbReference>
<dbReference type="Gene3D" id="3.30.230.10">
    <property type="match status" value="1"/>
</dbReference>
<dbReference type="InterPro" id="IPR005517">
    <property type="entry name" value="Transl_elong_EFG/EF2_IV"/>
</dbReference>
<evidence type="ECO:0000256" key="3">
    <source>
        <dbReference type="ARBA" id="ARBA00023134"/>
    </source>
</evidence>
<dbReference type="Proteomes" id="UP000003136">
    <property type="component" value="Unassembled WGS sequence"/>
</dbReference>
<protein>
    <recommendedName>
        <fullName evidence="5">Tr-type G domain-containing protein</fullName>
    </recommendedName>
</protein>
<reference evidence="6 7" key="1">
    <citation type="submission" date="2008-11" db="EMBL/GenBank/DDBJ databases">
        <title>Draft genome sequence of Bacteroides pectinophilus (ATCC 43243).</title>
        <authorList>
            <person name="Sudarsanam P."/>
            <person name="Ley R."/>
            <person name="Guruge J."/>
            <person name="Turnbaugh P.J."/>
            <person name="Mahowald M."/>
            <person name="Liep D."/>
            <person name="Gordon J."/>
        </authorList>
    </citation>
    <scope>NUCLEOTIDE SEQUENCE [LARGE SCALE GENOMIC DNA]</scope>
    <source>
        <strain evidence="6 7">ATCC 43243</strain>
    </source>
</reference>
<dbReference type="eggNOG" id="COG0480">
    <property type="taxonomic scope" value="Bacteria"/>
</dbReference>
<dbReference type="InterPro" id="IPR035650">
    <property type="entry name" value="Tet_C"/>
</dbReference>
<dbReference type="InterPro" id="IPR005225">
    <property type="entry name" value="Small_GTP-bd"/>
</dbReference>
<keyword evidence="4" id="KW-0046">Antibiotic resistance</keyword>
<dbReference type="Pfam" id="PF03764">
    <property type="entry name" value="EFG_IV"/>
    <property type="match status" value="1"/>
</dbReference>
<dbReference type="SUPFAM" id="SSF50447">
    <property type="entry name" value="Translation proteins"/>
    <property type="match status" value="1"/>
</dbReference>
<dbReference type="SMART" id="SM00889">
    <property type="entry name" value="EFG_IV"/>
    <property type="match status" value="1"/>
</dbReference>
<dbReference type="PANTHER" id="PTHR43261">
    <property type="entry name" value="TRANSLATION ELONGATION FACTOR G-RELATED"/>
    <property type="match status" value="1"/>
</dbReference>
<dbReference type="Gene3D" id="3.30.70.240">
    <property type="match status" value="1"/>
</dbReference>
<dbReference type="AlphaFoldDB" id="B7AUS9"/>
<dbReference type="Gene3D" id="2.40.30.10">
    <property type="entry name" value="Translation factors"/>
    <property type="match status" value="1"/>
</dbReference>
<dbReference type="HOGENOM" id="CLU_002794_5_1_9"/>
<dbReference type="SUPFAM" id="SSF54980">
    <property type="entry name" value="EF-G C-terminal domain-like"/>
    <property type="match status" value="2"/>
</dbReference>
<dbReference type="EMBL" id="ABVQ01000037">
    <property type="protein sequence ID" value="EEC55970.1"/>
    <property type="molecule type" value="Genomic_DNA"/>
</dbReference>
<dbReference type="InterPro" id="IPR014721">
    <property type="entry name" value="Ribsml_uS5_D2-typ_fold_subgr"/>
</dbReference>
<reference evidence="6 7" key="2">
    <citation type="submission" date="2008-11" db="EMBL/GenBank/DDBJ databases">
        <authorList>
            <person name="Fulton L."/>
            <person name="Clifton S."/>
            <person name="Fulton B."/>
            <person name="Xu J."/>
            <person name="Minx P."/>
            <person name="Pepin K.H."/>
            <person name="Johnson M."/>
            <person name="Bhonagiri V."/>
            <person name="Nash W.E."/>
            <person name="Mardis E.R."/>
            <person name="Wilson R.K."/>
        </authorList>
    </citation>
    <scope>NUCLEOTIDE SEQUENCE [LARGE SCALE GENOMIC DNA]</scope>
    <source>
        <strain evidence="6 7">ATCC 43243</strain>
    </source>
</reference>
<dbReference type="InterPro" id="IPR041095">
    <property type="entry name" value="EFG_II"/>
</dbReference>
<dbReference type="SUPFAM" id="SSF52540">
    <property type="entry name" value="P-loop containing nucleoside triphosphate hydrolases"/>
    <property type="match status" value="1"/>
</dbReference>
<dbReference type="SUPFAM" id="SSF54211">
    <property type="entry name" value="Ribosomal protein S5 domain 2-like"/>
    <property type="match status" value="1"/>
</dbReference>
<dbReference type="InterPro" id="IPR031157">
    <property type="entry name" value="G_TR_CS"/>
</dbReference>
<proteinExistence type="predicted"/>
<evidence type="ECO:0000256" key="2">
    <source>
        <dbReference type="ARBA" id="ARBA00022917"/>
    </source>
</evidence>
<dbReference type="InterPro" id="IPR020568">
    <property type="entry name" value="Ribosomal_Su5_D2-typ_SF"/>
</dbReference>
<dbReference type="PROSITE" id="PS51722">
    <property type="entry name" value="G_TR_2"/>
    <property type="match status" value="1"/>
</dbReference>
<dbReference type="InterPro" id="IPR027417">
    <property type="entry name" value="P-loop_NTPase"/>
</dbReference>
<dbReference type="Gene3D" id="3.40.50.300">
    <property type="entry name" value="P-loop containing nucleotide triphosphate hydrolases"/>
    <property type="match status" value="1"/>
</dbReference>
<keyword evidence="2" id="KW-0648">Protein biosynthesis</keyword>
<evidence type="ECO:0000256" key="4">
    <source>
        <dbReference type="ARBA" id="ARBA00023251"/>
    </source>
</evidence>
<dbReference type="GO" id="GO:0006412">
    <property type="term" value="P:translation"/>
    <property type="evidence" value="ECO:0007669"/>
    <property type="project" value="UniProtKB-KW"/>
</dbReference>
<dbReference type="PANTHER" id="PTHR43261:SF1">
    <property type="entry name" value="RIBOSOME-RELEASING FACTOR 2, MITOCHONDRIAL"/>
    <property type="match status" value="1"/>
</dbReference>
<dbReference type="InterPro" id="IPR009000">
    <property type="entry name" value="Transl_B-barrel_sf"/>
</dbReference>
<name>B7AUS9_9FIRM</name>
<keyword evidence="3" id="KW-0342">GTP-binding</keyword>
<dbReference type="Pfam" id="PF00679">
    <property type="entry name" value="EFG_C"/>
    <property type="match status" value="1"/>
</dbReference>
<organism evidence="6 7">
    <name type="scientific">[Bacteroides] pectinophilus ATCC 43243</name>
    <dbReference type="NCBI Taxonomy" id="483218"/>
    <lineage>
        <taxon>Bacteria</taxon>
        <taxon>Bacillati</taxon>
        <taxon>Bacillota</taxon>
        <taxon>Clostridia</taxon>
        <taxon>Eubacteriales</taxon>
    </lineage>
</organism>
<evidence type="ECO:0000313" key="7">
    <source>
        <dbReference type="Proteomes" id="UP000003136"/>
    </source>
</evidence>
<dbReference type="SMART" id="SM00838">
    <property type="entry name" value="EFG_C"/>
    <property type="match status" value="1"/>
</dbReference>
<dbReference type="InterPro" id="IPR000795">
    <property type="entry name" value="T_Tr_GTP-bd_dom"/>
</dbReference>
<dbReference type="GO" id="GO:0032790">
    <property type="term" value="P:ribosome disassembly"/>
    <property type="evidence" value="ECO:0007669"/>
    <property type="project" value="TreeGrafter"/>
</dbReference>
<evidence type="ECO:0000313" key="6">
    <source>
        <dbReference type="EMBL" id="EEC55970.1"/>
    </source>
</evidence>
<sequence>MKKIVLGILAHVDAGKTTLAEGILHACGTIRKAGRVDHKDAFLDNGEMERARGITIFSKQARVTWKDCDITILDTPGHVDFSAEMERTLQVLDYALLVIDGKDGVQGDVHTLWQLLGRYRVPVFIFVNKMDQPGTDREAVLTELRHKLDNNIMEIPSDIASEPEAAEELAMCSEQLMEEYLENGSIEVDSVNDAICERKLFPCFFGSALKEEGITELLDGINSMTENMEYPEEFGARVYKIGRDASGVRLTYMKVTGGTLRVKMMVGNSCSADGDNVWEEKADQLRLYNGAGYQMAEKVEAGDICAVTGLLKTFAGQGLGIESENSAPVLEPVITYRLILNDETDPVVALGKVRQLEEEEPELHVTWQEESREIHIQVMGQVQMEILKSTLAERFGIEAEFDAGSIVYKETLAEPVVGIGHFEPLRHYAEVHLLMEPGERGSGVQIASLCSSDELDKNWQRLILTHLEERIHPGVLTGSELTDVRIILIAGRAHDKHTEGGDFRQATYRAVRQGLRSGRNILLEPWFDFRLEVPADNIGKAMSDVTRMHGEFQPPVTEGDKCILTGSAPAAAMRDYSREVTAYTRGHGRLTCTLKGYEPCHNAEEVIAGCGYDPEADTANPTGSVFCAHGAGFVVPWYEVRDYAHVEDGWKPDDGNGTYTANAVNNENDIGGIAVPLKNASYRSSEQYITQEEIEEIFRQTYRKKPEELSLFKKHNGRKYSNTGSQDRTGSVSENAIYLSRSRLMNICSLTDIILYLHGRNLMSCRRTIWTAQEESLWTYSVIIRDIRAVI</sequence>
<dbReference type="Gene3D" id="3.30.70.870">
    <property type="entry name" value="Elongation Factor G (Translational Gtpase), domain 3"/>
    <property type="match status" value="1"/>
</dbReference>
<dbReference type="STRING" id="483218.BACPEC_02477"/>
<dbReference type="Pfam" id="PF14492">
    <property type="entry name" value="EFG_III"/>
    <property type="match status" value="1"/>
</dbReference>
<dbReference type="InterPro" id="IPR000640">
    <property type="entry name" value="EFG_V-like"/>
</dbReference>
<dbReference type="GO" id="GO:0046677">
    <property type="term" value="P:response to antibiotic"/>
    <property type="evidence" value="ECO:0007669"/>
    <property type="project" value="UniProtKB-KW"/>
</dbReference>
<dbReference type="PROSITE" id="PS00301">
    <property type="entry name" value="G_TR_1"/>
    <property type="match status" value="1"/>
</dbReference>
<dbReference type="CDD" id="cd03711">
    <property type="entry name" value="Tet_C"/>
    <property type="match status" value="1"/>
</dbReference>
<dbReference type="GO" id="GO:0005525">
    <property type="term" value="F:GTP binding"/>
    <property type="evidence" value="ECO:0007669"/>
    <property type="project" value="UniProtKB-KW"/>
</dbReference>
<feature type="domain" description="Tr-type G" evidence="5">
    <location>
        <begin position="1"/>
        <end position="229"/>
    </location>
</feature>
<evidence type="ECO:0000256" key="1">
    <source>
        <dbReference type="ARBA" id="ARBA00022741"/>
    </source>
</evidence>
<comment type="caution">
    <text evidence="6">The sequence shown here is derived from an EMBL/GenBank/DDBJ whole genome shotgun (WGS) entry which is preliminary data.</text>
</comment>
<gene>
    <name evidence="6" type="ORF">BACPEC_02477</name>
</gene>
<accession>B7AUS9</accession>
<keyword evidence="1" id="KW-0547">Nucleotide-binding</keyword>
<dbReference type="GO" id="GO:0003924">
    <property type="term" value="F:GTPase activity"/>
    <property type="evidence" value="ECO:0007669"/>
    <property type="project" value="InterPro"/>
</dbReference>
<dbReference type="PRINTS" id="PR00315">
    <property type="entry name" value="ELONGATNFCT"/>
</dbReference>
<dbReference type="NCBIfam" id="TIGR00231">
    <property type="entry name" value="small_GTP"/>
    <property type="match status" value="1"/>
</dbReference>